<evidence type="ECO:0000313" key="4">
    <source>
        <dbReference type="EMBL" id="KAK5582496.1"/>
    </source>
</evidence>
<dbReference type="GO" id="GO:0031201">
    <property type="term" value="C:SNARE complex"/>
    <property type="evidence" value="ECO:0007669"/>
    <property type="project" value="TreeGrafter"/>
</dbReference>
<keyword evidence="2" id="KW-1133">Transmembrane helix</keyword>
<dbReference type="Pfam" id="PF05739">
    <property type="entry name" value="SNARE"/>
    <property type="match status" value="1"/>
</dbReference>
<dbReference type="GO" id="GO:0048278">
    <property type="term" value="P:vesicle docking"/>
    <property type="evidence" value="ECO:0007669"/>
    <property type="project" value="TreeGrafter"/>
</dbReference>
<dbReference type="PANTHER" id="PTHR19957:SF216">
    <property type="entry name" value="T-SNARE COILED-COIL HOMOLOGY DOMAIN-CONTAINING PROTEIN"/>
    <property type="match status" value="1"/>
</dbReference>
<reference evidence="4 5" key="1">
    <citation type="submission" date="2023-11" db="EMBL/GenBank/DDBJ databases">
        <title>Dfirmibasis_genome.</title>
        <authorList>
            <person name="Edelbroek B."/>
            <person name="Kjellin J."/>
            <person name="Jerlstrom-Hultqvist J."/>
            <person name="Soderbom F."/>
        </authorList>
    </citation>
    <scope>NUCLEOTIDE SEQUENCE [LARGE SCALE GENOMIC DNA]</scope>
    <source>
        <strain evidence="4 5">TNS-C-14</strain>
    </source>
</reference>
<keyword evidence="2" id="KW-0812">Transmembrane</keyword>
<dbReference type="Pfam" id="PF14523">
    <property type="entry name" value="Syntaxin_2"/>
    <property type="match status" value="1"/>
</dbReference>
<dbReference type="GO" id="GO:0006906">
    <property type="term" value="P:vesicle fusion"/>
    <property type="evidence" value="ECO:0007669"/>
    <property type="project" value="TreeGrafter"/>
</dbReference>
<dbReference type="GO" id="GO:0000149">
    <property type="term" value="F:SNARE binding"/>
    <property type="evidence" value="ECO:0007669"/>
    <property type="project" value="TreeGrafter"/>
</dbReference>
<dbReference type="GO" id="GO:0005484">
    <property type="term" value="F:SNAP receptor activity"/>
    <property type="evidence" value="ECO:0007669"/>
    <property type="project" value="TreeGrafter"/>
</dbReference>
<dbReference type="InterPro" id="IPR006011">
    <property type="entry name" value="Syntaxin_N"/>
</dbReference>
<dbReference type="GO" id="GO:0000139">
    <property type="term" value="C:Golgi membrane"/>
    <property type="evidence" value="ECO:0007669"/>
    <property type="project" value="TreeGrafter"/>
</dbReference>
<protein>
    <recommendedName>
        <fullName evidence="3">t-SNARE coiled-coil homology domain-containing protein</fullName>
    </recommendedName>
</protein>
<feature type="transmembrane region" description="Helical" evidence="2">
    <location>
        <begin position="244"/>
        <end position="266"/>
    </location>
</feature>
<organism evidence="4 5">
    <name type="scientific">Dictyostelium firmibasis</name>
    <dbReference type="NCBI Taxonomy" id="79012"/>
    <lineage>
        <taxon>Eukaryota</taxon>
        <taxon>Amoebozoa</taxon>
        <taxon>Evosea</taxon>
        <taxon>Eumycetozoa</taxon>
        <taxon>Dictyostelia</taxon>
        <taxon>Dictyosteliales</taxon>
        <taxon>Dictyosteliaceae</taxon>
        <taxon>Dictyostelium</taxon>
    </lineage>
</organism>
<dbReference type="Proteomes" id="UP001344447">
    <property type="component" value="Unassembled WGS sequence"/>
</dbReference>
<evidence type="ECO:0000313" key="5">
    <source>
        <dbReference type="Proteomes" id="UP001344447"/>
    </source>
</evidence>
<dbReference type="PROSITE" id="PS50192">
    <property type="entry name" value="T_SNARE"/>
    <property type="match status" value="1"/>
</dbReference>
<keyword evidence="5" id="KW-1185">Reference proteome</keyword>
<keyword evidence="2" id="KW-0472">Membrane</keyword>
<proteinExistence type="inferred from homology"/>
<evidence type="ECO:0000256" key="2">
    <source>
        <dbReference type="SAM" id="Phobius"/>
    </source>
</evidence>
<name>A0AAN7YWQ0_9MYCE</name>
<comment type="similarity">
    <text evidence="1">Belongs to the syntaxin family.</text>
</comment>
<sequence length="268" mass="29609">MSSFEQIATYLNGLNETTQKIQSKKSTIGSSRDTVEFRGTIKSEIENGKTLINNIKQQLSSFSRTDRVKVNKLTGQFNELAKQFEKESTEIINLQLRNAIGSNGRSASLSINNRDASNRSGSLAGRIHPVHNDNYNNNNSGFNSNNKNSNSDQIQLQTLEITLSNAEPAEEVMVQEHNQEIKKLVTELVAIKEISEDLHSLVGEQRAPIEQIDKNVSATEFNVSDANEELVDANKFACSARKKIVVIVILVLIIIALVVGLCVGLVKK</sequence>
<dbReference type="GO" id="GO:0006888">
    <property type="term" value="P:endoplasmic reticulum to Golgi vesicle-mediated transport"/>
    <property type="evidence" value="ECO:0007669"/>
    <property type="project" value="TreeGrafter"/>
</dbReference>
<evidence type="ECO:0000256" key="1">
    <source>
        <dbReference type="ARBA" id="ARBA00009063"/>
    </source>
</evidence>
<dbReference type="InterPro" id="IPR010989">
    <property type="entry name" value="SNARE"/>
</dbReference>
<dbReference type="InterPro" id="IPR000727">
    <property type="entry name" value="T_SNARE_dom"/>
</dbReference>
<accession>A0AAN7YWQ0</accession>
<evidence type="ECO:0000259" key="3">
    <source>
        <dbReference type="PROSITE" id="PS50192"/>
    </source>
</evidence>
<dbReference type="AlphaFoldDB" id="A0AAN7YWQ0"/>
<comment type="caution">
    <text evidence="4">The sequence shown here is derived from an EMBL/GenBank/DDBJ whole genome shotgun (WGS) entry which is preliminary data.</text>
</comment>
<feature type="domain" description="T-SNARE coiled-coil homology" evidence="3">
    <location>
        <begin position="171"/>
        <end position="233"/>
    </location>
</feature>
<dbReference type="GO" id="GO:0006886">
    <property type="term" value="P:intracellular protein transport"/>
    <property type="evidence" value="ECO:0007669"/>
    <property type="project" value="TreeGrafter"/>
</dbReference>
<dbReference type="SUPFAM" id="SSF47661">
    <property type="entry name" value="t-snare proteins"/>
    <property type="match status" value="1"/>
</dbReference>
<gene>
    <name evidence="4" type="ORF">RB653_004081</name>
</gene>
<dbReference type="PANTHER" id="PTHR19957">
    <property type="entry name" value="SYNTAXIN"/>
    <property type="match status" value="1"/>
</dbReference>
<dbReference type="Gene3D" id="1.20.5.110">
    <property type="match status" value="1"/>
</dbReference>
<dbReference type="SMART" id="SM00397">
    <property type="entry name" value="t_SNARE"/>
    <property type="match status" value="1"/>
</dbReference>
<dbReference type="EMBL" id="JAVFKY010000001">
    <property type="protein sequence ID" value="KAK5582496.1"/>
    <property type="molecule type" value="Genomic_DNA"/>
</dbReference>
<dbReference type="InterPro" id="IPR045242">
    <property type="entry name" value="Syntaxin"/>
</dbReference>